<dbReference type="EMBL" id="JAQGEC010000069">
    <property type="protein sequence ID" value="MDR9892937.1"/>
    <property type="molecule type" value="Genomic_DNA"/>
</dbReference>
<feature type="non-terminal residue" evidence="1">
    <location>
        <position position="94"/>
    </location>
</feature>
<evidence type="ECO:0000313" key="2">
    <source>
        <dbReference type="Proteomes" id="UP001248822"/>
    </source>
</evidence>
<protein>
    <submittedName>
        <fullName evidence="1">Uncharacterized protein</fullName>
    </submittedName>
</protein>
<comment type="caution">
    <text evidence="1">The sequence shown here is derived from an EMBL/GenBank/DDBJ whole genome shotgun (WGS) entry which is preliminary data.</text>
</comment>
<organism evidence="1 2">
    <name type="scientific">Pseudenterobacter timonensis</name>
    <dbReference type="NCBI Taxonomy" id="1755099"/>
    <lineage>
        <taxon>Bacteria</taxon>
        <taxon>Pseudomonadati</taxon>
        <taxon>Pseudomonadota</taxon>
        <taxon>Gammaproteobacteria</taxon>
        <taxon>Enterobacterales</taxon>
        <taxon>Enterobacteriaceae</taxon>
        <taxon>Pseudenterobacter</taxon>
    </lineage>
</organism>
<name>A0AAE4DRY0_9ENTR</name>
<dbReference type="AlphaFoldDB" id="A0AAE4DRY0"/>
<dbReference type="Proteomes" id="UP001248822">
    <property type="component" value="Unassembled WGS sequence"/>
</dbReference>
<dbReference type="RefSeq" id="WP_310827881.1">
    <property type="nucleotide sequence ID" value="NZ_JAQGEC010000069.1"/>
</dbReference>
<proteinExistence type="predicted"/>
<sequence>MPDRSLDPAVAVLDLRTGQRTTLIRSGGQAEYVDTGHLVYAAGGTLRAVRFDAARLQVIGDPVPVVEQVLMTGGGQFSVSRSGTLVYMPGGGTV</sequence>
<reference evidence="1" key="1">
    <citation type="submission" date="2022-12" db="EMBL/GenBank/DDBJ databases">
        <title>NDM-1 containing novel ST 2018 Pseudenterobacter timonensis.</title>
        <authorList>
            <person name="Halder G."/>
            <person name="Mandal S."/>
            <person name="Dutta S."/>
        </authorList>
    </citation>
    <scope>NUCLEOTIDE SEQUENCE</scope>
    <source>
        <strain evidence="1">CNCI147</strain>
    </source>
</reference>
<accession>A0AAE4DRY0</accession>
<evidence type="ECO:0000313" key="1">
    <source>
        <dbReference type="EMBL" id="MDR9892937.1"/>
    </source>
</evidence>
<gene>
    <name evidence="1" type="ORF">O7047_22295</name>
</gene>